<keyword evidence="5" id="KW-1185">Reference proteome</keyword>
<dbReference type="PANTHER" id="PTHR48027">
    <property type="entry name" value="HETEROGENEOUS NUCLEAR RIBONUCLEOPROTEIN 87F-RELATED"/>
    <property type="match status" value="1"/>
</dbReference>
<dbReference type="InterPro" id="IPR000504">
    <property type="entry name" value="RRM_dom"/>
</dbReference>
<dbReference type="SUPFAM" id="SSF54928">
    <property type="entry name" value="RNA-binding domain, RBD"/>
    <property type="match status" value="1"/>
</dbReference>
<evidence type="ECO:0000256" key="1">
    <source>
        <dbReference type="ARBA" id="ARBA00022884"/>
    </source>
</evidence>
<dbReference type="GO" id="GO:0003723">
    <property type="term" value="F:RNA binding"/>
    <property type="evidence" value="ECO:0007669"/>
    <property type="project" value="UniProtKB-UniRule"/>
</dbReference>
<proteinExistence type="predicted"/>
<dbReference type="InterPro" id="IPR012677">
    <property type="entry name" value="Nucleotide-bd_a/b_plait_sf"/>
</dbReference>
<evidence type="ECO:0000313" key="5">
    <source>
        <dbReference type="Proteomes" id="UP001165063"/>
    </source>
</evidence>
<dbReference type="AlphaFoldDB" id="A0A9W6Z4H3"/>
<dbReference type="InterPro" id="IPR035979">
    <property type="entry name" value="RBD_domain_sf"/>
</dbReference>
<gene>
    <name evidence="4" type="ORF">Amon01_000657000</name>
</gene>
<dbReference type="InterPro" id="IPR052462">
    <property type="entry name" value="SLIRP/GR-RBP-like"/>
</dbReference>
<accession>A0A9W6Z4H3</accession>
<comment type="caution">
    <text evidence="4">The sequence shown here is derived from an EMBL/GenBank/DDBJ whole genome shotgun (WGS) entry which is preliminary data.</text>
</comment>
<dbReference type="EMBL" id="BSXU01004238">
    <property type="protein sequence ID" value="GMG42009.1"/>
    <property type="molecule type" value="Genomic_DNA"/>
</dbReference>
<keyword evidence="1 2" id="KW-0694">RNA-binding</keyword>
<evidence type="ECO:0000259" key="3">
    <source>
        <dbReference type="PROSITE" id="PS50102"/>
    </source>
</evidence>
<sequence>MTTSSSVASHNNLTTMSKRIAPDKMVTTIINETSYSLKVIPKNLELANLLLAFKKAYKLTDDDFELIRVCDNNDGPSSFEANTKLEFTSNSVIPVYIRFFQAKINLDNFIQFLKDNHKNYKLGNQEDDNDEFQFEIIDTEEELNLQLPGNLYIRGLLPTTKSEDLYNIFKPFGEIKSCKIIYDDFGVSKGFGFISFANRKQANDAIENLHGCNVDV</sequence>
<reference evidence="4" key="1">
    <citation type="submission" date="2023-04" db="EMBL/GenBank/DDBJ databases">
        <title>Ambrosiozyma monospora NBRC 1965.</title>
        <authorList>
            <person name="Ichikawa N."/>
            <person name="Sato H."/>
            <person name="Tonouchi N."/>
        </authorList>
    </citation>
    <scope>NUCLEOTIDE SEQUENCE</scope>
    <source>
        <strain evidence="4">NBRC 1965</strain>
    </source>
</reference>
<feature type="domain" description="RRM" evidence="3">
    <location>
        <begin position="149"/>
        <end position="216"/>
    </location>
</feature>
<evidence type="ECO:0000256" key="2">
    <source>
        <dbReference type="PROSITE-ProRule" id="PRU00176"/>
    </source>
</evidence>
<name>A0A9W6Z4H3_AMBMO</name>
<dbReference type="Gene3D" id="3.30.70.330">
    <property type="match status" value="1"/>
</dbReference>
<organism evidence="4 5">
    <name type="scientific">Ambrosiozyma monospora</name>
    <name type="common">Yeast</name>
    <name type="synonym">Endomycopsis monosporus</name>
    <dbReference type="NCBI Taxonomy" id="43982"/>
    <lineage>
        <taxon>Eukaryota</taxon>
        <taxon>Fungi</taxon>
        <taxon>Dikarya</taxon>
        <taxon>Ascomycota</taxon>
        <taxon>Saccharomycotina</taxon>
        <taxon>Pichiomycetes</taxon>
        <taxon>Pichiales</taxon>
        <taxon>Pichiaceae</taxon>
        <taxon>Ambrosiozyma</taxon>
    </lineage>
</organism>
<dbReference type="PROSITE" id="PS50102">
    <property type="entry name" value="RRM"/>
    <property type="match status" value="1"/>
</dbReference>
<dbReference type="CDD" id="cd00590">
    <property type="entry name" value="RRM_SF"/>
    <property type="match status" value="1"/>
</dbReference>
<dbReference type="Pfam" id="PF00076">
    <property type="entry name" value="RRM_1"/>
    <property type="match status" value="1"/>
</dbReference>
<protein>
    <submittedName>
        <fullName evidence="4">Unnamed protein product</fullName>
    </submittedName>
</protein>
<evidence type="ECO:0000313" key="4">
    <source>
        <dbReference type="EMBL" id="GMG42009.1"/>
    </source>
</evidence>
<dbReference type="OrthoDB" id="6159137at2759"/>
<dbReference type="SMART" id="SM00360">
    <property type="entry name" value="RRM"/>
    <property type="match status" value="1"/>
</dbReference>
<dbReference type="Proteomes" id="UP001165063">
    <property type="component" value="Unassembled WGS sequence"/>
</dbReference>